<gene>
    <name evidence="1" type="ORF">BT63DRAFT_412216</name>
</gene>
<dbReference type="OrthoDB" id="5275938at2759"/>
<proteinExistence type="predicted"/>
<sequence length="183" mass="20810">MANDPPSATAQEITIDEKGDVILVVGKDPHQGRIQVSTMLLAMYSSVFRTIFQGPWKEAVHFALAVKSQNPYQLELPEDLFEPTTFLCEILYHQAVMPKAIHHSTSASKEVCDEQLETAEREAERMASFITYLPQLLDDQQFRAIPKTEQVSSAVYWFSAKHCKDSSIRQRVTIWFEGEGTSW</sequence>
<name>A0A6A6UJU4_9PEZI</name>
<accession>A0A6A6UJU4</accession>
<organism evidence="1 2">
    <name type="scientific">Microthyrium microscopicum</name>
    <dbReference type="NCBI Taxonomy" id="703497"/>
    <lineage>
        <taxon>Eukaryota</taxon>
        <taxon>Fungi</taxon>
        <taxon>Dikarya</taxon>
        <taxon>Ascomycota</taxon>
        <taxon>Pezizomycotina</taxon>
        <taxon>Dothideomycetes</taxon>
        <taxon>Dothideomycetes incertae sedis</taxon>
        <taxon>Microthyriales</taxon>
        <taxon>Microthyriaceae</taxon>
        <taxon>Microthyrium</taxon>
    </lineage>
</organism>
<dbReference type="EMBL" id="MU004233">
    <property type="protein sequence ID" value="KAF2671154.1"/>
    <property type="molecule type" value="Genomic_DNA"/>
</dbReference>
<reference evidence="1" key="1">
    <citation type="journal article" date="2020" name="Stud. Mycol.">
        <title>101 Dothideomycetes genomes: a test case for predicting lifestyles and emergence of pathogens.</title>
        <authorList>
            <person name="Haridas S."/>
            <person name="Albert R."/>
            <person name="Binder M."/>
            <person name="Bloem J."/>
            <person name="Labutti K."/>
            <person name="Salamov A."/>
            <person name="Andreopoulos B."/>
            <person name="Baker S."/>
            <person name="Barry K."/>
            <person name="Bills G."/>
            <person name="Bluhm B."/>
            <person name="Cannon C."/>
            <person name="Castanera R."/>
            <person name="Culley D."/>
            <person name="Daum C."/>
            <person name="Ezra D."/>
            <person name="Gonzalez J."/>
            <person name="Henrissat B."/>
            <person name="Kuo A."/>
            <person name="Liang C."/>
            <person name="Lipzen A."/>
            <person name="Lutzoni F."/>
            <person name="Magnuson J."/>
            <person name="Mondo S."/>
            <person name="Nolan M."/>
            <person name="Ohm R."/>
            <person name="Pangilinan J."/>
            <person name="Park H.-J."/>
            <person name="Ramirez L."/>
            <person name="Alfaro M."/>
            <person name="Sun H."/>
            <person name="Tritt A."/>
            <person name="Yoshinaga Y."/>
            <person name="Zwiers L.-H."/>
            <person name="Turgeon B."/>
            <person name="Goodwin S."/>
            <person name="Spatafora J."/>
            <person name="Crous P."/>
            <person name="Grigoriev I."/>
        </authorList>
    </citation>
    <scope>NUCLEOTIDE SEQUENCE</scope>
    <source>
        <strain evidence="1">CBS 115976</strain>
    </source>
</reference>
<protein>
    <submittedName>
        <fullName evidence="1">Uncharacterized protein</fullName>
    </submittedName>
</protein>
<evidence type="ECO:0000313" key="1">
    <source>
        <dbReference type="EMBL" id="KAF2671154.1"/>
    </source>
</evidence>
<keyword evidence="2" id="KW-1185">Reference proteome</keyword>
<dbReference type="Proteomes" id="UP000799302">
    <property type="component" value="Unassembled WGS sequence"/>
</dbReference>
<dbReference type="InterPro" id="IPR011333">
    <property type="entry name" value="SKP1/BTB/POZ_sf"/>
</dbReference>
<dbReference type="Gene3D" id="3.30.710.10">
    <property type="entry name" value="Potassium Channel Kv1.1, Chain A"/>
    <property type="match status" value="1"/>
</dbReference>
<evidence type="ECO:0000313" key="2">
    <source>
        <dbReference type="Proteomes" id="UP000799302"/>
    </source>
</evidence>
<dbReference type="AlphaFoldDB" id="A0A6A6UJU4"/>